<dbReference type="EMBL" id="SPQZ01000001">
    <property type="protein sequence ID" value="TFW00233.1"/>
    <property type="molecule type" value="Genomic_DNA"/>
</dbReference>
<dbReference type="GO" id="GO:0016740">
    <property type="term" value="F:transferase activity"/>
    <property type="evidence" value="ECO:0007669"/>
    <property type="project" value="UniProtKB-KW"/>
</dbReference>
<sequence length="358" mass="39730">MGWGSLSFRHAFSRLEGRQTIASPSRPPHPPLRILQSFGEPGPTTNPYLTQVLRRVPGVAQRAFTWRTALFGRYDVFHLHLPDVLFLRRSRVRSAGGALLFLALLLRLRLTGTALVRTAHNLAPHERRGVVANTLDRLSARGTALWIRLNDRTTVPDGAAVATILHGDYIEWFSGRPHPPRQRGRLLFFGLIRPYKGVDDLVTAFQGLDDPDTALRIVGRATPELQAEIEAAAVGDRRIDAAFEYVDDERLAEEVGEAELVVLPYREMHNSGVAILALSLGRPILVPENETNADLATEVGETWVQRFSGTVDAADLARALAAVRDLGTERPDLSRRSWSTVGSQHAQAYERAVRIRRG</sequence>
<evidence type="ECO:0000313" key="1">
    <source>
        <dbReference type="EMBL" id="TFW00233.1"/>
    </source>
</evidence>
<organism evidence="1 2">
    <name type="scientific">Orlajensenia leifsoniae</name>
    <dbReference type="NCBI Taxonomy" id="2561933"/>
    <lineage>
        <taxon>Bacteria</taxon>
        <taxon>Bacillati</taxon>
        <taxon>Actinomycetota</taxon>
        <taxon>Actinomycetes</taxon>
        <taxon>Micrococcales</taxon>
        <taxon>Microbacteriaceae</taxon>
        <taxon>Orlajensenia</taxon>
    </lineage>
</organism>
<comment type="caution">
    <text evidence="1">The sequence shown here is derived from an EMBL/GenBank/DDBJ whole genome shotgun (WGS) entry which is preliminary data.</text>
</comment>
<accession>A0A4Y9R8Y9</accession>
<name>A0A4Y9R8Y9_9MICO</name>
<dbReference type="AlphaFoldDB" id="A0A4Y9R8Y9"/>
<dbReference type="Gene3D" id="3.40.50.2000">
    <property type="entry name" value="Glycogen Phosphorylase B"/>
    <property type="match status" value="2"/>
</dbReference>
<dbReference type="Pfam" id="PF13692">
    <property type="entry name" value="Glyco_trans_1_4"/>
    <property type="match status" value="1"/>
</dbReference>
<keyword evidence="1" id="KW-0808">Transferase</keyword>
<evidence type="ECO:0000313" key="2">
    <source>
        <dbReference type="Proteomes" id="UP000298127"/>
    </source>
</evidence>
<dbReference type="PANTHER" id="PTHR12526">
    <property type="entry name" value="GLYCOSYLTRANSFERASE"/>
    <property type="match status" value="1"/>
</dbReference>
<keyword evidence="2" id="KW-1185">Reference proteome</keyword>
<proteinExistence type="predicted"/>
<gene>
    <name evidence="1" type="ORF">E4M00_03370</name>
</gene>
<dbReference type="Proteomes" id="UP000298127">
    <property type="component" value="Unassembled WGS sequence"/>
</dbReference>
<protein>
    <submittedName>
        <fullName evidence="1">Glycosyltransferase</fullName>
    </submittedName>
</protein>
<dbReference type="SUPFAM" id="SSF53756">
    <property type="entry name" value="UDP-Glycosyltransferase/glycogen phosphorylase"/>
    <property type="match status" value="1"/>
</dbReference>
<reference evidence="1 2" key="1">
    <citation type="journal article" date="2018" name="J. Microbiol.">
        <title>Leifsonia flava sp. nov., a novel actinobacterium isolated from the rhizosphere of Aquilegia viridiflora.</title>
        <authorList>
            <person name="Cai Y."/>
            <person name="Tao W.Z."/>
            <person name="Ma Y.J."/>
            <person name="Cheng J."/>
            <person name="Zhang M.Y."/>
            <person name="Zhang Y.X."/>
        </authorList>
    </citation>
    <scope>NUCLEOTIDE SEQUENCE [LARGE SCALE GENOMIC DNA]</scope>
    <source>
        <strain evidence="1 2">SYP-B2174</strain>
    </source>
</reference>